<dbReference type="Proteomes" id="UP000028582">
    <property type="component" value="Unassembled WGS sequence"/>
</dbReference>
<organism evidence="1 2">
    <name type="scientific">Phytophthora nicotianae P1976</name>
    <dbReference type="NCBI Taxonomy" id="1317066"/>
    <lineage>
        <taxon>Eukaryota</taxon>
        <taxon>Sar</taxon>
        <taxon>Stramenopiles</taxon>
        <taxon>Oomycota</taxon>
        <taxon>Peronosporomycetes</taxon>
        <taxon>Peronosporales</taxon>
        <taxon>Peronosporaceae</taxon>
        <taxon>Phytophthora</taxon>
    </lineage>
</organism>
<protein>
    <submittedName>
        <fullName evidence="1">Uncharacterized protein</fullName>
    </submittedName>
</protein>
<dbReference type="OrthoDB" id="92281at2759"/>
<proteinExistence type="predicted"/>
<gene>
    <name evidence="1" type="ORF">F444_08999</name>
</gene>
<dbReference type="EMBL" id="ANJA01001666">
    <property type="protein sequence ID" value="ETO75409.1"/>
    <property type="molecule type" value="Genomic_DNA"/>
</dbReference>
<comment type="caution">
    <text evidence="1">The sequence shown here is derived from an EMBL/GenBank/DDBJ whole genome shotgun (WGS) entry which is preliminary data.</text>
</comment>
<accession>A0A081A948</accession>
<reference evidence="1 2" key="1">
    <citation type="submission" date="2013-11" db="EMBL/GenBank/DDBJ databases">
        <title>The Genome Sequence of Phytophthora parasitica P1976.</title>
        <authorList>
            <consortium name="The Broad Institute Genomics Platform"/>
            <person name="Russ C."/>
            <person name="Tyler B."/>
            <person name="Panabieres F."/>
            <person name="Shan W."/>
            <person name="Tripathy S."/>
            <person name="Grunwald N."/>
            <person name="Machado M."/>
            <person name="Johnson C.S."/>
            <person name="Walker B."/>
            <person name="Young S."/>
            <person name="Zeng Q."/>
            <person name="Gargeya S."/>
            <person name="Fitzgerald M."/>
            <person name="Haas B."/>
            <person name="Abouelleil A."/>
            <person name="Allen A.W."/>
            <person name="Alvarado L."/>
            <person name="Arachchi H.M."/>
            <person name="Berlin A.M."/>
            <person name="Chapman S.B."/>
            <person name="Gainer-Dewar J."/>
            <person name="Goldberg J."/>
            <person name="Griggs A."/>
            <person name="Gujja S."/>
            <person name="Hansen M."/>
            <person name="Howarth C."/>
            <person name="Imamovic A."/>
            <person name="Ireland A."/>
            <person name="Larimer J."/>
            <person name="McCowan C."/>
            <person name="Murphy C."/>
            <person name="Pearson M."/>
            <person name="Poon T.W."/>
            <person name="Priest M."/>
            <person name="Roberts A."/>
            <person name="Saif S."/>
            <person name="Shea T."/>
            <person name="Sisk P."/>
            <person name="Sykes S."/>
            <person name="Wortman J."/>
            <person name="Nusbaum C."/>
            <person name="Birren B."/>
        </authorList>
    </citation>
    <scope>NUCLEOTIDE SEQUENCE [LARGE SCALE GENOMIC DNA]</scope>
    <source>
        <strain evidence="1 2">P1976</strain>
    </source>
</reference>
<evidence type="ECO:0000313" key="1">
    <source>
        <dbReference type="EMBL" id="ETO75409.1"/>
    </source>
</evidence>
<dbReference type="AlphaFoldDB" id="A0A081A948"/>
<sequence>MASMPRQDAGTGYYFANLRVWGGHFSRSESRSFKGACMQHEHTDRASAIAEVISEKSWRLQEKWLDLVWRMWGNHITRNLNRSTWEIAIEKPPPRYIENLRRPADSPLEQHLSNITQSANMALDCGRGSLADYQQHRRDWEAFGRRLDEHERHLETRKNIIEDSLLDVAPPSPSLV</sequence>
<evidence type="ECO:0000313" key="2">
    <source>
        <dbReference type="Proteomes" id="UP000028582"/>
    </source>
</evidence>
<name>A0A081A948_PHYNI</name>